<dbReference type="RefSeq" id="WP_066182560.1">
    <property type="nucleotide sequence ID" value="NZ_LQZT01000042.1"/>
</dbReference>
<dbReference type="AlphaFoldDB" id="A0A1C1YSB8"/>
<protein>
    <submittedName>
        <fullName evidence="2">Uncharacterized protein</fullName>
    </submittedName>
</protein>
<evidence type="ECO:0000313" key="2">
    <source>
        <dbReference type="EMBL" id="OCW56412.1"/>
    </source>
</evidence>
<accession>A0A1C1YSB8</accession>
<keyword evidence="1" id="KW-0732">Signal</keyword>
<comment type="caution">
    <text evidence="2">The sequence shown here is derived from an EMBL/GenBank/DDBJ whole genome shotgun (WGS) entry which is preliminary data.</text>
</comment>
<feature type="chain" id="PRO_5008656477" evidence="1">
    <location>
        <begin position="21"/>
        <end position="105"/>
    </location>
</feature>
<evidence type="ECO:0000256" key="1">
    <source>
        <dbReference type="SAM" id="SignalP"/>
    </source>
</evidence>
<gene>
    <name evidence="2" type="ORF">AWJ14_20245</name>
</gene>
<dbReference type="Proteomes" id="UP000094795">
    <property type="component" value="Unassembled WGS sequence"/>
</dbReference>
<evidence type="ECO:0000313" key="3">
    <source>
        <dbReference type="Proteomes" id="UP000094795"/>
    </source>
</evidence>
<proteinExistence type="predicted"/>
<keyword evidence="3" id="KW-1185">Reference proteome</keyword>
<dbReference type="EMBL" id="LQZT01000042">
    <property type="protein sequence ID" value="OCW56412.1"/>
    <property type="molecule type" value="Genomic_DNA"/>
</dbReference>
<sequence length="105" mass="10769">MRQIPIAVATLIAISAPAAASSDDAWAEFAEKVRVACLEAAAPMLETAEAVVDPFGSESFGLAVLTGRVKGADATASYICIMDKQTGAVELGSELPSEVLSVTVQ</sequence>
<organism evidence="2 3">
    <name type="scientific">Hoeflea olei</name>
    <dbReference type="NCBI Taxonomy" id="1480615"/>
    <lineage>
        <taxon>Bacteria</taxon>
        <taxon>Pseudomonadati</taxon>
        <taxon>Pseudomonadota</taxon>
        <taxon>Alphaproteobacteria</taxon>
        <taxon>Hyphomicrobiales</taxon>
        <taxon>Rhizobiaceae</taxon>
        <taxon>Hoeflea</taxon>
    </lineage>
</organism>
<reference evidence="2 3" key="1">
    <citation type="submission" date="2015-12" db="EMBL/GenBank/DDBJ databases">
        <authorList>
            <person name="Shamseldin A."/>
            <person name="Moawad H."/>
            <person name="Abd El-Rahim W.M."/>
            <person name="Sadowsky M.J."/>
        </authorList>
    </citation>
    <scope>NUCLEOTIDE SEQUENCE [LARGE SCALE GENOMIC DNA]</scope>
    <source>
        <strain evidence="2 3">JC234</strain>
    </source>
</reference>
<feature type="signal peptide" evidence="1">
    <location>
        <begin position="1"/>
        <end position="20"/>
    </location>
</feature>
<dbReference type="OrthoDB" id="7776561at2"/>
<name>A0A1C1YSB8_9HYPH</name>